<keyword evidence="3" id="KW-0808">Transferase</keyword>
<accession>A0A9P7SSP8</accession>
<comment type="catalytic activity">
    <reaction evidence="9">
        <text>N-terminal L-prolyl-L-prolyl-L-lysyl-[protein] + 2 S-adenosyl-L-methionine = N-terminal N,N-dimethyl-L-prolyl-L-prolyl-L-lysyl-[protein] + 2 S-adenosyl-L-homocysteine + 2 H(+)</text>
        <dbReference type="Rhea" id="RHEA:54736"/>
        <dbReference type="Rhea" id="RHEA-COMP:13787"/>
        <dbReference type="Rhea" id="RHEA-COMP:13974"/>
        <dbReference type="ChEBI" id="CHEBI:15378"/>
        <dbReference type="ChEBI" id="CHEBI:57856"/>
        <dbReference type="ChEBI" id="CHEBI:59789"/>
        <dbReference type="ChEBI" id="CHEBI:138059"/>
        <dbReference type="ChEBI" id="CHEBI:138318"/>
        <dbReference type="EC" id="2.1.1.244"/>
    </reaction>
</comment>
<comment type="catalytic activity">
    <reaction evidence="8">
        <text>N-terminal L-seryl-L-prolyl-L-lysyl-[protein] + 3 S-adenosyl-L-methionine = N-terminal N,N,N-trimethyl-L-seryl-L-prolyl-L-lysyl-[protein] + 3 S-adenosyl-L-homocysteine + 3 H(+)</text>
        <dbReference type="Rhea" id="RHEA:54724"/>
        <dbReference type="Rhea" id="RHEA-COMP:13789"/>
        <dbReference type="Rhea" id="RHEA-COMP:13973"/>
        <dbReference type="ChEBI" id="CHEBI:15378"/>
        <dbReference type="ChEBI" id="CHEBI:57856"/>
        <dbReference type="ChEBI" id="CHEBI:59789"/>
        <dbReference type="ChEBI" id="CHEBI:138061"/>
        <dbReference type="ChEBI" id="CHEBI:138317"/>
        <dbReference type="EC" id="2.1.1.244"/>
    </reaction>
</comment>
<evidence type="ECO:0000256" key="9">
    <source>
        <dbReference type="ARBA" id="ARBA00047885"/>
    </source>
</evidence>
<gene>
    <name evidence="11" type="ORF">E4U56_004730</name>
</gene>
<comment type="similarity">
    <text evidence="1">Belongs to the methyltransferase superfamily. NTM1 family.</text>
</comment>
<name>A0A9P7SSP8_9HYPO</name>
<dbReference type="Pfam" id="PF05891">
    <property type="entry name" value="Methyltransf_PK"/>
    <property type="match status" value="1"/>
</dbReference>
<sequence length="321" mass="35656">MAQTHESGSVSDAIDAQAGIEYWNNISADEDGMLGGVPSWEGFESISRIDLQGSRTFLARLGIGTQRGRRCVKNVVDAGAGIGRITKGLLLQISDQVDVIEPVAKFTDALHGQAGVGTIFNVGLQDWQPQPGAEYDIIWTQWCLGHLKDAEVISYLQTCKAVLRPDSGVIVVKENISTSDVFDEEDSSVTRQDSSFRILFERAGLRLIRTDEQRGLPEVPPVRLFPVRIVERAWNTAARNQRGRKATRTIARARHTTSRNAGDDRVLVGRQFACSDFYHSTLGRYRSRSMNKDVKWQVRTLAKNQIEATQAIRRVNSTTGV</sequence>
<dbReference type="GO" id="GO:0005737">
    <property type="term" value="C:cytoplasm"/>
    <property type="evidence" value="ECO:0007669"/>
    <property type="project" value="TreeGrafter"/>
</dbReference>
<dbReference type="InterPro" id="IPR029063">
    <property type="entry name" value="SAM-dependent_MTases_sf"/>
</dbReference>
<evidence type="ECO:0000256" key="5">
    <source>
        <dbReference type="ARBA" id="ARBA00039112"/>
    </source>
</evidence>
<evidence type="ECO:0000313" key="11">
    <source>
        <dbReference type="EMBL" id="KAG5974403.1"/>
    </source>
</evidence>
<protein>
    <recommendedName>
        <fullName evidence="6">Alpha N-terminal protein methyltransferase 1</fullName>
        <ecNumber evidence="5">2.1.1.244</ecNumber>
    </recommendedName>
    <alternativeName>
        <fullName evidence="7">X-Pro-Lys N-terminal protein methyltransferase 1</fullName>
    </alternativeName>
</protein>
<evidence type="ECO:0000256" key="4">
    <source>
        <dbReference type="ARBA" id="ARBA00022691"/>
    </source>
</evidence>
<evidence type="ECO:0000256" key="10">
    <source>
        <dbReference type="ARBA" id="ARBA00048167"/>
    </source>
</evidence>
<evidence type="ECO:0000256" key="2">
    <source>
        <dbReference type="ARBA" id="ARBA00022603"/>
    </source>
</evidence>
<dbReference type="GO" id="GO:0071885">
    <property type="term" value="F:N-terminal protein N-methyltransferase activity"/>
    <property type="evidence" value="ECO:0007669"/>
    <property type="project" value="UniProtKB-EC"/>
</dbReference>
<dbReference type="InterPro" id="IPR008576">
    <property type="entry name" value="MeTrfase_NTM1"/>
</dbReference>
<evidence type="ECO:0000256" key="7">
    <source>
        <dbReference type="ARBA" id="ARBA00043129"/>
    </source>
</evidence>
<dbReference type="PANTHER" id="PTHR12753:SF0">
    <property type="entry name" value="ALPHA N-TERMINAL PROTEIN METHYLTRANSFERASE 1"/>
    <property type="match status" value="1"/>
</dbReference>
<evidence type="ECO:0000256" key="6">
    <source>
        <dbReference type="ARBA" id="ARBA00039449"/>
    </source>
</evidence>
<evidence type="ECO:0000256" key="3">
    <source>
        <dbReference type="ARBA" id="ARBA00022679"/>
    </source>
</evidence>
<reference evidence="11" key="1">
    <citation type="journal article" date="2020" name="bioRxiv">
        <title>Whole genome comparisons of ergot fungi reveals the divergence and evolution of species within the genus Claviceps are the result of varying mechanisms driving genome evolution and host range expansion.</title>
        <authorList>
            <person name="Wyka S.A."/>
            <person name="Mondo S.J."/>
            <person name="Liu M."/>
            <person name="Dettman J."/>
            <person name="Nalam V."/>
            <person name="Broders K.D."/>
        </authorList>
    </citation>
    <scope>NUCLEOTIDE SEQUENCE</scope>
    <source>
        <strain evidence="11">CCC 1102</strain>
    </source>
</reference>
<dbReference type="Proteomes" id="UP000784919">
    <property type="component" value="Unassembled WGS sequence"/>
</dbReference>
<dbReference type="AlphaFoldDB" id="A0A9P7SSP8"/>
<dbReference type="EMBL" id="SRPS01000031">
    <property type="protein sequence ID" value="KAG5974403.1"/>
    <property type="molecule type" value="Genomic_DNA"/>
</dbReference>
<comment type="catalytic activity">
    <reaction evidence="10">
        <text>N-terminal L-alanyl-L-prolyl-L-lysyl-[protein] + 3 S-adenosyl-L-methionine = N-terminal N,N,N-trimethyl-L-alanyl-L-prolyl-L-lysyl-[protein] + 3 S-adenosyl-L-homocysteine + 3 H(+)</text>
        <dbReference type="Rhea" id="RHEA:54712"/>
        <dbReference type="Rhea" id="RHEA-COMP:13785"/>
        <dbReference type="Rhea" id="RHEA-COMP:13971"/>
        <dbReference type="ChEBI" id="CHEBI:15378"/>
        <dbReference type="ChEBI" id="CHEBI:57856"/>
        <dbReference type="ChEBI" id="CHEBI:59789"/>
        <dbReference type="ChEBI" id="CHEBI:138057"/>
        <dbReference type="ChEBI" id="CHEBI:138315"/>
        <dbReference type="EC" id="2.1.1.244"/>
    </reaction>
</comment>
<dbReference type="Gene3D" id="3.40.50.150">
    <property type="entry name" value="Vaccinia Virus protein VP39"/>
    <property type="match status" value="1"/>
</dbReference>
<evidence type="ECO:0000256" key="8">
    <source>
        <dbReference type="ARBA" id="ARBA00047306"/>
    </source>
</evidence>
<dbReference type="PANTHER" id="PTHR12753">
    <property type="entry name" value="AD-003 - RELATED"/>
    <property type="match status" value="1"/>
</dbReference>
<proteinExistence type="inferred from homology"/>
<evidence type="ECO:0000313" key="12">
    <source>
        <dbReference type="Proteomes" id="UP000784919"/>
    </source>
</evidence>
<dbReference type="OrthoDB" id="1298661at2759"/>
<dbReference type="CDD" id="cd02440">
    <property type="entry name" value="AdoMet_MTases"/>
    <property type="match status" value="1"/>
</dbReference>
<dbReference type="GO" id="GO:0032259">
    <property type="term" value="P:methylation"/>
    <property type="evidence" value="ECO:0007669"/>
    <property type="project" value="UniProtKB-KW"/>
</dbReference>
<keyword evidence="2" id="KW-0489">Methyltransferase</keyword>
<evidence type="ECO:0000256" key="1">
    <source>
        <dbReference type="ARBA" id="ARBA00009059"/>
    </source>
</evidence>
<dbReference type="EC" id="2.1.1.244" evidence="5"/>
<organism evidence="11 12">
    <name type="scientific">Claviceps arundinis</name>
    <dbReference type="NCBI Taxonomy" id="1623583"/>
    <lineage>
        <taxon>Eukaryota</taxon>
        <taxon>Fungi</taxon>
        <taxon>Dikarya</taxon>
        <taxon>Ascomycota</taxon>
        <taxon>Pezizomycotina</taxon>
        <taxon>Sordariomycetes</taxon>
        <taxon>Hypocreomycetidae</taxon>
        <taxon>Hypocreales</taxon>
        <taxon>Clavicipitaceae</taxon>
        <taxon>Claviceps</taxon>
    </lineage>
</organism>
<comment type="caution">
    <text evidence="11">The sequence shown here is derived from an EMBL/GenBank/DDBJ whole genome shotgun (WGS) entry which is preliminary data.</text>
</comment>
<dbReference type="SUPFAM" id="SSF53335">
    <property type="entry name" value="S-adenosyl-L-methionine-dependent methyltransferases"/>
    <property type="match status" value="1"/>
</dbReference>
<keyword evidence="4" id="KW-0949">S-adenosyl-L-methionine</keyword>